<comment type="similarity">
    <text evidence="1">Belongs to the HyuE racemase family.</text>
</comment>
<evidence type="ECO:0000313" key="2">
    <source>
        <dbReference type="EMBL" id="HEX70896.1"/>
    </source>
</evidence>
<gene>
    <name evidence="2" type="ORF">ENP13_06590</name>
</gene>
<accession>A0A7C3AMA4</accession>
<evidence type="ECO:0000256" key="1">
    <source>
        <dbReference type="ARBA" id="ARBA00038414"/>
    </source>
</evidence>
<dbReference type="GO" id="GO:0047661">
    <property type="term" value="F:amino-acid racemase activity"/>
    <property type="evidence" value="ECO:0007669"/>
    <property type="project" value="InterPro"/>
</dbReference>
<dbReference type="PANTHER" id="PTHR28047">
    <property type="entry name" value="PROTEIN DCG1"/>
    <property type="match status" value="1"/>
</dbReference>
<reference evidence="2" key="1">
    <citation type="journal article" date="2020" name="mSystems">
        <title>Genome- and Community-Level Interaction Insights into Carbon Utilization and Element Cycling Functions of Hydrothermarchaeota in Hydrothermal Sediment.</title>
        <authorList>
            <person name="Zhou Z."/>
            <person name="Liu Y."/>
            <person name="Xu W."/>
            <person name="Pan J."/>
            <person name="Luo Z.H."/>
            <person name="Li M."/>
        </authorList>
    </citation>
    <scope>NUCLEOTIDE SEQUENCE [LARGE SCALE GENOMIC DNA]</scope>
    <source>
        <strain evidence="2">SpSt-192</strain>
    </source>
</reference>
<comment type="caution">
    <text evidence="2">The sequence shown here is derived from an EMBL/GenBank/DDBJ whole genome shotgun (WGS) entry which is preliminary data.</text>
</comment>
<protein>
    <recommendedName>
        <fullName evidence="3">Hydantoin racemase</fullName>
    </recommendedName>
</protein>
<evidence type="ECO:0008006" key="3">
    <source>
        <dbReference type="Google" id="ProtNLM"/>
    </source>
</evidence>
<dbReference type="Pfam" id="PF01177">
    <property type="entry name" value="Asp_Glu_race"/>
    <property type="match status" value="1"/>
</dbReference>
<dbReference type="PANTHER" id="PTHR28047:SF5">
    <property type="entry name" value="PROTEIN DCG1"/>
    <property type="match status" value="1"/>
</dbReference>
<proteinExistence type="inferred from homology"/>
<dbReference type="InterPro" id="IPR015942">
    <property type="entry name" value="Asp/Glu/hydantoin_racemase"/>
</dbReference>
<dbReference type="InterPro" id="IPR052186">
    <property type="entry name" value="Hydantoin_racemase-like"/>
</dbReference>
<dbReference type="Gene3D" id="3.40.50.12500">
    <property type="match status" value="1"/>
</dbReference>
<dbReference type="InterPro" id="IPR053714">
    <property type="entry name" value="Iso_Racemase_Enz_sf"/>
</dbReference>
<dbReference type="InterPro" id="IPR001920">
    <property type="entry name" value="Asp/Glu_race"/>
</dbReference>
<dbReference type="EMBL" id="DSID01000496">
    <property type="protein sequence ID" value="HEX70896.1"/>
    <property type="molecule type" value="Genomic_DNA"/>
</dbReference>
<name>A0A7C3AMA4_9BACT</name>
<organism evidence="2">
    <name type="scientific">Thermorudis sp</name>
    <dbReference type="NCBI Taxonomy" id="1969470"/>
    <lineage>
        <taxon>Bacteria</taxon>
        <taxon>Pseudomonadati</taxon>
        <taxon>Thermomicrobiota</taxon>
        <taxon>Thermomicrobia</taxon>
        <taxon>Thermomicrobia incertae sedis</taxon>
        <taxon>Thermorudis</taxon>
    </lineage>
</organism>
<dbReference type="AlphaFoldDB" id="A0A7C3AMA4"/>
<dbReference type="SUPFAM" id="SSF53681">
    <property type="entry name" value="Aspartate/glutamate racemase"/>
    <property type="match status" value="1"/>
</dbReference>
<sequence>MTAARGRRRLAVSVLLLAASLGHRFSIIVGRRKWIPQMQENVRRYGLESRLASFRAIDLWVPQYHADEAETARRFREAGRRAVEEDGAEVLVLGCTASAGFYAELQAALGVPVIDSALAAIKHAEYLVELRDRFGWVHSKVGGYEAPPVRELEAWDLARQYGAETIQDLWVELAVIP</sequence>